<evidence type="ECO:0000313" key="2">
    <source>
        <dbReference type="Proteomes" id="UP001320148"/>
    </source>
</evidence>
<dbReference type="Gene3D" id="2.160.10.10">
    <property type="entry name" value="Hexapeptide repeat proteins"/>
    <property type="match status" value="1"/>
</dbReference>
<proteinExistence type="predicted"/>
<dbReference type="CDD" id="cd04647">
    <property type="entry name" value="LbH_MAT_like"/>
    <property type="match status" value="1"/>
</dbReference>
<accession>A0ABM7PEJ7</accession>
<evidence type="ECO:0008006" key="3">
    <source>
        <dbReference type="Google" id="ProtNLM"/>
    </source>
</evidence>
<evidence type="ECO:0000313" key="1">
    <source>
        <dbReference type="EMBL" id="BCS95591.1"/>
    </source>
</evidence>
<keyword evidence="2" id="KW-1185">Reference proteome</keyword>
<dbReference type="InterPro" id="IPR011004">
    <property type="entry name" value="Trimer_LpxA-like_sf"/>
</dbReference>
<dbReference type="Proteomes" id="UP001320148">
    <property type="component" value="Chromosome"/>
</dbReference>
<dbReference type="EMBL" id="AP024488">
    <property type="protein sequence ID" value="BCS95591.1"/>
    <property type="molecule type" value="Genomic_DNA"/>
</dbReference>
<protein>
    <recommendedName>
        <fullName evidence="3">Acetyltransferase</fullName>
    </recommendedName>
</protein>
<name>A0ABM7PEJ7_9BACT</name>
<dbReference type="PANTHER" id="PTHR23416">
    <property type="entry name" value="SIALIC ACID SYNTHASE-RELATED"/>
    <property type="match status" value="1"/>
</dbReference>
<dbReference type="SUPFAM" id="SSF51161">
    <property type="entry name" value="Trimeric LpxA-like enzymes"/>
    <property type="match status" value="1"/>
</dbReference>
<sequence length="151" mass="16169">MLRWRGYKVANDAIIASTASIHGEMSLEIENNVFIGHCTTILGGLNGHIKISKNVGIAPHCIIINGTHKWEMDGDITRGEGKVANIVIEEGATLNANVFVSPGVTIGKMSILGAGSIVVHDIPSYCFAAGNPAKVIKKYNTIKKTWEQVVS</sequence>
<organism evidence="1 2">
    <name type="scientific">Desulfoluna limicola</name>
    <dbReference type="NCBI Taxonomy" id="2810562"/>
    <lineage>
        <taxon>Bacteria</taxon>
        <taxon>Pseudomonadati</taxon>
        <taxon>Thermodesulfobacteriota</taxon>
        <taxon>Desulfobacteria</taxon>
        <taxon>Desulfobacterales</taxon>
        <taxon>Desulfolunaceae</taxon>
        <taxon>Desulfoluna</taxon>
    </lineage>
</organism>
<reference evidence="1 2" key="1">
    <citation type="submission" date="2021-02" db="EMBL/GenBank/DDBJ databases">
        <title>Complete genome of Desulfoluna sp. strain ASN36.</title>
        <authorList>
            <person name="Takahashi A."/>
            <person name="Kojima H."/>
            <person name="Fukui M."/>
        </authorList>
    </citation>
    <scope>NUCLEOTIDE SEQUENCE [LARGE SCALE GENOMIC DNA]</scope>
    <source>
        <strain evidence="1 2">ASN36</strain>
    </source>
</reference>
<dbReference type="InterPro" id="IPR051159">
    <property type="entry name" value="Hexapeptide_acetyltransf"/>
</dbReference>
<gene>
    <name evidence="1" type="ORF">DSLASN_12230</name>
</gene>